<evidence type="ECO:0000256" key="1">
    <source>
        <dbReference type="ARBA" id="ARBA00007047"/>
    </source>
</evidence>
<keyword evidence="6" id="KW-1185">Reference proteome</keyword>
<dbReference type="Proteomes" id="UP001249959">
    <property type="component" value="Unassembled WGS sequence"/>
</dbReference>
<comment type="caution">
    <text evidence="5">The sequence shown here is derived from an EMBL/GenBank/DDBJ whole genome shotgun (WGS) entry which is preliminary data.</text>
</comment>
<protein>
    <submittedName>
        <fullName evidence="5">3-oxoacid CoA-transferase</fullName>
    </submittedName>
</protein>
<dbReference type="InterPro" id="IPR004164">
    <property type="entry name" value="CoA_transf_AS"/>
</dbReference>
<dbReference type="InterPro" id="IPR012791">
    <property type="entry name" value="3-oxoacid_CoA-transf_B"/>
</dbReference>
<dbReference type="SUPFAM" id="SSF100950">
    <property type="entry name" value="NagB/RpiA/CoA transferase-like"/>
    <property type="match status" value="2"/>
</dbReference>
<organism evidence="5 6">
    <name type="scientific">Aquirufa regiilacus</name>
    <dbReference type="NCBI Taxonomy" id="3024868"/>
    <lineage>
        <taxon>Bacteria</taxon>
        <taxon>Pseudomonadati</taxon>
        <taxon>Bacteroidota</taxon>
        <taxon>Cytophagia</taxon>
        <taxon>Cytophagales</taxon>
        <taxon>Flectobacillaceae</taxon>
        <taxon>Aquirufa</taxon>
    </lineage>
</organism>
<dbReference type="SMART" id="SM00882">
    <property type="entry name" value="CoA_trans"/>
    <property type="match status" value="2"/>
</dbReference>
<dbReference type="InterPro" id="IPR014388">
    <property type="entry name" value="3-oxoacid_CoA-transferase"/>
</dbReference>
<accession>A0ABU3TPI4</accession>
<dbReference type="Pfam" id="PF01144">
    <property type="entry name" value="CoA_trans"/>
    <property type="match status" value="2"/>
</dbReference>
<evidence type="ECO:0000313" key="6">
    <source>
        <dbReference type="Proteomes" id="UP001249959"/>
    </source>
</evidence>
<dbReference type="InterPro" id="IPR037171">
    <property type="entry name" value="NagB/RpiA_transferase-like"/>
</dbReference>
<evidence type="ECO:0000313" key="5">
    <source>
        <dbReference type="EMBL" id="MDU0807773.1"/>
    </source>
</evidence>
<name>A0ABU3TPI4_9BACT</name>
<sequence length="450" mass="48129">MNKVFNNAGEAIHDIHAGVSILMGGFGLTGVPENLITALVDRGTSEITCISNEAGLANFGIGRLLSRKQISKMICSYIGENHLFEDLIIHGHLAVELVPQGTLAERIRCGGAGIPAFYTPAGVGTEVAAGKETCEFEGKKYLLEKAITADYAFVKAWKGDTEGNLIYKGTSQNFNPVVAMAGKITIAEVEELVPAGSLDPNQIHTPGIYVQRIFQGKDYEKPIEHLTHQLDAEEIKELSPEDLKKEIIGKRLAQEIKDGDYVNLGIGIPTRVANHIPKGMKVILQSENGLLGIGPFPLEGQEDADYINASKQTITVESGGSVFGSEQSFAMIRGNHIDVTILGGMEVSEQGDLANWKVPGKMVKGMGGAMDLVASADKVIVAMLQTTSDGKSKLVSSCSLPLTGVRCVTRVITELGVYDILPGGGFKLIEIQPGATFEQIQAATRGRLVK</sequence>
<comment type="similarity">
    <text evidence="2 4">Belongs to the 3-oxoacid CoA-transferase family.</text>
</comment>
<dbReference type="RefSeq" id="WP_316070192.1">
    <property type="nucleotide sequence ID" value="NZ_JAVNWW010000001.1"/>
</dbReference>
<dbReference type="NCBIfam" id="TIGR02429">
    <property type="entry name" value="pcaI_scoA_fam"/>
    <property type="match status" value="1"/>
</dbReference>
<keyword evidence="3 4" id="KW-0808">Transferase</keyword>
<dbReference type="Gene3D" id="3.40.1080.10">
    <property type="entry name" value="Glutaconate Coenzyme A-transferase"/>
    <property type="match status" value="2"/>
</dbReference>
<gene>
    <name evidence="5" type="ORF">PQG45_01845</name>
</gene>
<dbReference type="NCBIfam" id="TIGR02428">
    <property type="entry name" value="pcaJ_scoB_fam"/>
    <property type="match status" value="1"/>
</dbReference>
<evidence type="ECO:0000256" key="3">
    <source>
        <dbReference type="ARBA" id="ARBA00022679"/>
    </source>
</evidence>
<proteinExistence type="inferred from homology"/>
<dbReference type="PROSITE" id="PS01274">
    <property type="entry name" value="COA_TRANSF_2"/>
    <property type="match status" value="1"/>
</dbReference>
<dbReference type="EMBL" id="JAVNWW010000001">
    <property type="protein sequence ID" value="MDU0807773.1"/>
    <property type="molecule type" value="Genomic_DNA"/>
</dbReference>
<dbReference type="PANTHER" id="PTHR13707:SF60">
    <property type="entry name" value="ACETATE COA-TRANSFERASE SUBUNIT ALPHA"/>
    <property type="match status" value="1"/>
</dbReference>
<comment type="similarity">
    <text evidence="1">Belongs to the 3-oxoacid CoA-transferase subunit B family.</text>
</comment>
<dbReference type="InterPro" id="IPR004165">
    <property type="entry name" value="CoA_trans_fam_I"/>
</dbReference>
<evidence type="ECO:0000256" key="4">
    <source>
        <dbReference type="PIRNR" id="PIRNR000858"/>
    </source>
</evidence>
<evidence type="ECO:0000256" key="2">
    <source>
        <dbReference type="ARBA" id="ARBA00007154"/>
    </source>
</evidence>
<dbReference type="PANTHER" id="PTHR13707">
    <property type="entry name" value="KETOACID-COENZYME A TRANSFERASE"/>
    <property type="match status" value="1"/>
</dbReference>
<dbReference type="PIRSF" id="PIRSF000858">
    <property type="entry name" value="SCOT-t"/>
    <property type="match status" value="1"/>
</dbReference>
<dbReference type="InterPro" id="IPR012792">
    <property type="entry name" value="3-oxoacid_CoA-transf_A"/>
</dbReference>
<reference evidence="5 6" key="1">
    <citation type="submission" date="2023-09" db="EMBL/GenBank/DDBJ databases">
        <title>Aquirufa genomes.</title>
        <authorList>
            <person name="Pitt A."/>
        </authorList>
    </citation>
    <scope>NUCLEOTIDE SEQUENCE [LARGE SCALE GENOMIC DNA]</scope>
    <source>
        <strain evidence="5 6">LEOWEIH-7C</strain>
    </source>
</reference>